<organism evidence="3 4">
    <name type="scientific">Debaryomyces hansenii (strain ATCC 36239 / CBS 767 / BCRC 21394 / JCM 1990 / NBRC 0083 / IGC 2968)</name>
    <name type="common">Yeast</name>
    <name type="synonym">Torulaspora hansenii</name>
    <dbReference type="NCBI Taxonomy" id="284592"/>
    <lineage>
        <taxon>Eukaryota</taxon>
        <taxon>Fungi</taxon>
        <taxon>Dikarya</taxon>
        <taxon>Ascomycota</taxon>
        <taxon>Saccharomycotina</taxon>
        <taxon>Pichiomycetes</taxon>
        <taxon>Debaryomycetaceae</taxon>
        <taxon>Debaryomyces</taxon>
    </lineage>
</organism>
<dbReference type="VEuPathDB" id="FungiDB:DEHA2C14146g"/>
<protein>
    <submittedName>
        <fullName evidence="3">DEHA2C14146p</fullName>
    </submittedName>
</protein>
<feature type="region of interest" description="Disordered" evidence="1">
    <location>
        <begin position="1"/>
        <end position="45"/>
    </location>
</feature>
<proteinExistence type="predicted"/>
<keyword evidence="2" id="KW-0812">Transmembrane</keyword>
<keyword evidence="4" id="KW-1185">Reference proteome</keyword>
<dbReference type="eggNOG" id="ENOG502RQCC">
    <property type="taxonomic scope" value="Eukaryota"/>
</dbReference>
<keyword evidence="2" id="KW-1133">Transmembrane helix</keyword>
<dbReference type="HOGENOM" id="CLU_648937_0_0_1"/>
<dbReference type="RefSeq" id="XP_458295.2">
    <property type="nucleotide sequence ID" value="XM_458295.1"/>
</dbReference>
<sequence>MMQSIHNDEDWSIISSSSDMDDDQSTGSSALGNSKELSLDQDKEVSSVGTLKLPVIAPDFETTSKSETIKSPKKPIVEPIIDDSSQYEDRHIDNVIRFYENLSFRTGKWNDSIKQKSSEFYQNVAKSRIEQFNKFISSKDAIDAASNKADEDNGDKGDVEASDVVNVDPTEAQPDENNGRKCKANCVYLKFDGLQDFMDDNSEYLFYYFVSSILGVASLIGLYYNINWNSVLCYRKQSPTPSVFMTTLSYFDKTAVKCKTYLEDLFYEDSYPTSKYFGLYQVTPSKTIKFSKKMNSWKEYDFARLNDWLHIMKQQGIINFNAWCNHFTQNTQNQAAELFNLWHHFKQRYIVNPYDLIFREIHQGSRYIKLANNSIFGSFDRCWKNNSLKCVFHRAKFSFDQSARHIYRSSYPLRKFVADSMNI</sequence>
<dbReference type="GeneID" id="2900785"/>
<reference evidence="3 4" key="1">
    <citation type="journal article" date="2004" name="Nature">
        <title>Genome evolution in yeasts.</title>
        <authorList>
            <consortium name="Genolevures"/>
            <person name="Dujon B."/>
            <person name="Sherman D."/>
            <person name="Fischer G."/>
            <person name="Durrens P."/>
            <person name="Casaregola S."/>
            <person name="Lafontaine I."/>
            <person name="de Montigny J."/>
            <person name="Marck C."/>
            <person name="Neuveglise C."/>
            <person name="Talla E."/>
            <person name="Goffard N."/>
            <person name="Frangeul L."/>
            <person name="Aigle M."/>
            <person name="Anthouard V."/>
            <person name="Babour A."/>
            <person name="Barbe V."/>
            <person name="Barnay S."/>
            <person name="Blanchin S."/>
            <person name="Beckerich J.M."/>
            <person name="Beyne E."/>
            <person name="Bleykasten C."/>
            <person name="Boisrame A."/>
            <person name="Boyer J."/>
            <person name="Cattolico L."/>
            <person name="Confanioleri F."/>
            <person name="de Daruvar A."/>
            <person name="Despons L."/>
            <person name="Fabre E."/>
            <person name="Fairhead C."/>
            <person name="Ferry-Dumazet H."/>
            <person name="Groppi A."/>
            <person name="Hantraye F."/>
            <person name="Hennequin C."/>
            <person name="Jauniaux N."/>
            <person name="Joyet P."/>
            <person name="Kachouri R."/>
            <person name="Kerrest A."/>
            <person name="Koszul R."/>
            <person name="Lemaire M."/>
            <person name="Lesur I."/>
            <person name="Ma L."/>
            <person name="Muller H."/>
            <person name="Nicaud J.M."/>
            <person name="Nikolski M."/>
            <person name="Oztas S."/>
            <person name="Ozier-Kalogeropoulos O."/>
            <person name="Pellenz S."/>
            <person name="Potier S."/>
            <person name="Richard G.F."/>
            <person name="Straub M.L."/>
            <person name="Suleau A."/>
            <person name="Swennene D."/>
            <person name="Tekaia F."/>
            <person name="Wesolowski-Louvel M."/>
            <person name="Westhof E."/>
            <person name="Wirth B."/>
            <person name="Zeniou-Meyer M."/>
            <person name="Zivanovic I."/>
            <person name="Bolotin-Fukuhara M."/>
            <person name="Thierry A."/>
            <person name="Bouchier C."/>
            <person name="Caudron B."/>
            <person name="Scarpelli C."/>
            <person name="Gaillardin C."/>
            <person name="Weissenbach J."/>
            <person name="Wincker P."/>
            <person name="Souciet J.L."/>
        </authorList>
    </citation>
    <scope>NUCLEOTIDE SEQUENCE [LARGE SCALE GENOMIC DNA]</scope>
    <source>
        <strain evidence="4">ATCC 36239 / CBS 767 / BCRC 21394 / JCM 1990 / NBRC 0083 / IGC 2968</strain>
    </source>
</reference>
<evidence type="ECO:0000313" key="4">
    <source>
        <dbReference type="Proteomes" id="UP000000599"/>
    </source>
</evidence>
<dbReference type="EMBL" id="CR382135">
    <property type="protein sequence ID" value="CAG86373.2"/>
    <property type="molecule type" value="Genomic_DNA"/>
</dbReference>
<feature type="transmembrane region" description="Helical" evidence="2">
    <location>
        <begin position="205"/>
        <end position="226"/>
    </location>
</feature>
<keyword evidence="2" id="KW-0472">Membrane</keyword>
<gene>
    <name evidence="3" type="ordered locus">DEHA2C14146g</name>
</gene>
<dbReference type="AlphaFoldDB" id="Q6BU24"/>
<dbReference type="Proteomes" id="UP000000599">
    <property type="component" value="Chromosome C"/>
</dbReference>
<dbReference type="InParanoid" id="Q6BU24"/>
<evidence type="ECO:0000256" key="2">
    <source>
        <dbReference type="SAM" id="Phobius"/>
    </source>
</evidence>
<name>Q6BU24_DEBHA</name>
<evidence type="ECO:0000313" key="3">
    <source>
        <dbReference type="EMBL" id="CAG86373.2"/>
    </source>
</evidence>
<accession>Q6BU24</accession>
<evidence type="ECO:0000256" key="1">
    <source>
        <dbReference type="SAM" id="MobiDB-lite"/>
    </source>
</evidence>
<dbReference type="OrthoDB" id="4026422at2759"/>
<dbReference type="KEGG" id="dha:DEHA2C14146g"/>